<gene>
    <name evidence="2" type="ORF">QLQ15_08190</name>
</gene>
<evidence type="ECO:0000256" key="1">
    <source>
        <dbReference type="SAM" id="SignalP"/>
    </source>
</evidence>
<proteinExistence type="predicted"/>
<accession>A0ABT6XFG9</accession>
<name>A0ABT6XFG9_9GAMM</name>
<dbReference type="RefSeq" id="WP_283212327.1">
    <property type="nucleotide sequence ID" value="NZ_JASGBI010000001.1"/>
</dbReference>
<dbReference type="Proteomes" id="UP001321580">
    <property type="component" value="Unassembled WGS sequence"/>
</dbReference>
<sequence>MPPIRLPSPTRVRIRVLVLALLMPLAGTALAQQTIEQQMTPEQLKATGLERLSSQELANLNAWLQGKLQVETAKAAEEARAETAHDRRGLFERTSDEPVLATLDGEFKGFGRGRSYTLDNGQVWQQIDDASLTIAARSNPKVKITPGIVGQSWYLSIDGYNTRAKVQRVK</sequence>
<organism evidence="2 3">
    <name type="scientific">Lysobacter stagni</name>
    <dbReference type="NCBI Taxonomy" id="3045172"/>
    <lineage>
        <taxon>Bacteria</taxon>
        <taxon>Pseudomonadati</taxon>
        <taxon>Pseudomonadota</taxon>
        <taxon>Gammaproteobacteria</taxon>
        <taxon>Lysobacterales</taxon>
        <taxon>Lysobacteraceae</taxon>
        <taxon>Lysobacter</taxon>
    </lineage>
</organism>
<keyword evidence="1" id="KW-0732">Signal</keyword>
<protein>
    <recommendedName>
        <fullName evidence="4">Secreted protein</fullName>
    </recommendedName>
</protein>
<reference evidence="2 3" key="1">
    <citation type="submission" date="2023-05" db="EMBL/GenBank/DDBJ databases">
        <title>Lysobacter sp. strain LF1 Genome sequencing and assembly.</title>
        <authorList>
            <person name="Jung Y."/>
        </authorList>
    </citation>
    <scope>NUCLEOTIDE SEQUENCE [LARGE SCALE GENOMIC DNA]</scope>
    <source>
        <strain evidence="2 3">LF1</strain>
    </source>
</reference>
<evidence type="ECO:0000313" key="3">
    <source>
        <dbReference type="Proteomes" id="UP001321580"/>
    </source>
</evidence>
<feature type="chain" id="PRO_5047058623" description="Secreted protein" evidence="1">
    <location>
        <begin position="32"/>
        <end position="170"/>
    </location>
</feature>
<feature type="signal peptide" evidence="1">
    <location>
        <begin position="1"/>
        <end position="31"/>
    </location>
</feature>
<comment type="caution">
    <text evidence="2">The sequence shown here is derived from an EMBL/GenBank/DDBJ whole genome shotgun (WGS) entry which is preliminary data.</text>
</comment>
<evidence type="ECO:0000313" key="2">
    <source>
        <dbReference type="EMBL" id="MDI9238892.1"/>
    </source>
</evidence>
<keyword evidence="3" id="KW-1185">Reference proteome</keyword>
<evidence type="ECO:0008006" key="4">
    <source>
        <dbReference type="Google" id="ProtNLM"/>
    </source>
</evidence>
<dbReference type="EMBL" id="JASGBI010000001">
    <property type="protein sequence ID" value="MDI9238892.1"/>
    <property type="molecule type" value="Genomic_DNA"/>
</dbReference>